<dbReference type="STRING" id="1423790.BN53_05295"/>
<keyword evidence="7" id="KW-1185">Reference proteome</keyword>
<evidence type="ECO:0000256" key="4">
    <source>
        <dbReference type="ARBA" id="ARBA00023163"/>
    </source>
</evidence>
<comment type="caution">
    <text evidence="6">The sequence shown here is derived from an EMBL/GenBank/DDBJ whole genome shotgun (WGS) entry which is preliminary data.</text>
</comment>
<dbReference type="InterPro" id="IPR036388">
    <property type="entry name" value="WH-like_DNA-bd_sf"/>
</dbReference>
<dbReference type="PANTHER" id="PTHR30346">
    <property type="entry name" value="TRANSCRIPTIONAL DUAL REGULATOR HCAR-RELATED"/>
    <property type="match status" value="1"/>
</dbReference>
<dbReference type="InterPro" id="IPR000847">
    <property type="entry name" value="LysR_HTH_N"/>
</dbReference>
<evidence type="ECO:0000259" key="5">
    <source>
        <dbReference type="PROSITE" id="PS50931"/>
    </source>
</evidence>
<accession>I7LE62</accession>
<dbReference type="InterPro" id="IPR036390">
    <property type="entry name" value="WH_DNA-bd_sf"/>
</dbReference>
<dbReference type="Pfam" id="PF00126">
    <property type="entry name" value="HTH_1"/>
    <property type="match status" value="1"/>
</dbReference>
<proteinExistence type="inferred from homology"/>
<evidence type="ECO:0000256" key="2">
    <source>
        <dbReference type="ARBA" id="ARBA00023015"/>
    </source>
</evidence>
<dbReference type="CDD" id="cd05466">
    <property type="entry name" value="PBP2_LTTR_substrate"/>
    <property type="match status" value="1"/>
</dbReference>
<dbReference type="EMBL" id="CAKD01000022">
    <property type="protein sequence ID" value="CCI85503.1"/>
    <property type="molecule type" value="Genomic_DNA"/>
</dbReference>
<dbReference type="Pfam" id="PF03466">
    <property type="entry name" value="LysR_substrate"/>
    <property type="match status" value="1"/>
</dbReference>
<dbReference type="SUPFAM" id="SSF53850">
    <property type="entry name" value="Periplasmic binding protein-like II"/>
    <property type="match status" value="1"/>
</dbReference>
<dbReference type="Gene3D" id="1.10.10.10">
    <property type="entry name" value="Winged helix-like DNA-binding domain superfamily/Winged helix DNA-binding domain"/>
    <property type="match status" value="1"/>
</dbReference>
<comment type="similarity">
    <text evidence="1">Belongs to the LysR transcriptional regulatory family.</text>
</comment>
<dbReference type="PANTHER" id="PTHR30346:SF28">
    <property type="entry name" value="HTH-TYPE TRANSCRIPTIONAL REGULATOR CYNR"/>
    <property type="match status" value="1"/>
</dbReference>
<feature type="domain" description="HTH lysR-type" evidence="5">
    <location>
        <begin position="1"/>
        <end position="58"/>
    </location>
</feature>
<dbReference type="PRINTS" id="PR00039">
    <property type="entry name" value="HTHLYSR"/>
</dbReference>
<organism evidence="6 7">
    <name type="scientific">Lactobacillus pasteurii DSM 23907 = CRBIP 24.76</name>
    <dbReference type="NCBI Taxonomy" id="1423790"/>
    <lineage>
        <taxon>Bacteria</taxon>
        <taxon>Bacillati</taxon>
        <taxon>Bacillota</taxon>
        <taxon>Bacilli</taxon>
        <taxon>Lactobacillales</taxon>
        <taxon>Lactobacillaceae</taxon>
        <taxon>Lactobacillus</taxon>
    </lineage>
</organism>
<gene>
    <name evidence="6" type="ORF">BN53_05295</name>
</gene>
<dbReference type="Proteomes" id="UP000009311">
    <property type="component" value="Unassembled WGS sequence"/>
</dbReference>
<dbReference type="eggNOG" id="COG0583">
    <property type="taxonomic scope" value="Bacteria"/>
</dbReference>
<keyword evidence="3" id="KW-0238">DNA-binding</keyword>
<dbReference type="PROSITE" id="PS50931">
    <property type="entry name" value="HTH_LYSR"/>
    <property type="match status" value="1"/>
</dbReference>
<dbReference type="OrthoDB" id="9803735at2"/>
<dbReference type="AlphaFoldDB" id="I7LE62"/>
<dbReference type="GO" id="GO:0003677">
    <property type="term" value="F:DNA binding"/>
    <property type="evidence" value="ECO:0007669"/>
    <property type="project" value="UniProtKB-KW"/>
</dbReference>
<evidence type="ECO:0000256" key="3">
    <source>
        <dbReference type="ARBA" id="ARBA00023125"/>
    </source>
</evidence>
<dbReference type="InterPro" id="IPR005119">
    <property type="entry name" value="LysR_subst-bd"/>
</dbReference>
<evidence type="ECO:0000313" key="7">
    <source>
        <dbReference type="Proteomes" id="UP000009311"/>
    </source>
</evidence>
<dbReference type="GO" id="GO:0032993">
    <property type="term" value="C:protein-DNA complex"/>
    <property type="evidence" value="ECO:0007669"/>
    <property type="project" value="TreeGrafter"/>
</dbReference>
<evidence type="ECO:0000313" key="6">
    <source>
        <dbReference type="EMBL" id="CCI85503.1"/>
    </source>
</evidence>
<dbReference type="RefSeq" id="WP_009560055.1">
    <property type="nucleotide sequence ID" value="NZ_AYZN01000005.1"/>
</dbReference>
<reference evidence="6 7" key="1">
    <citation type="submission" date="2012-06" db="EMBL/GenBank/DDBJ databases">
        <title>Draft Genome Sequence of Lactobacillus pasteurii CRBIP 24.76T.</title>
        <authorList>
            <person name="Cousin S."/>
            <person name="Bouchier C."/>
            <person name="Loux V."/>
            <person name="Ma L."/>
            <person name="Creno S."/>
            <person name="Bizet C."/>
            <person name="Clermont D."/>
        </authorList>
    </citation>
    <scope>NUCLEOTIDE SEQUENCE [LARGE SCALE GENOMIC DNA]</scope>
    <source>
        <strain evidence="7">CRBIP 24.76T</strain>
    </source>
</reference>
<evidence type="ECO:0000256" key="1">
    <source>
        <dbReference type="ARBA" id="ARBA00009437"/>
    </source>
</evidence>
<dbReference type="Gene3D" id="3.40.190.290">
    <property type="match status" value="1"/>
</dbReference>
<sequence>MDIRQLNYFLTIADMQNYSHAAKILYVSQPALKQNISKMEEELHTQLFIYNNHHLQLTKTGQELYDRAKPLVKEFNQLIDDFKNQDRTVKTPLYIGVTFLTMLEYMDQISRFIRRNQQVDVHFIQEGSIKLQHDLVDGKIDVALLSFPQFEQDIIIDPLADESEGYTAYVVAPKSHPLAGYKELSFKDLKNSNIVSLSTNFVLGEFVKQNCEKYNYSQQVILVHDDFELILHSLNQLDAISILPKELMTNSTVKDLAWIPLTDSKNTYRHGIAYRKKLSQNASVIRQFIDHIKN</sequence>
<dbReference type="PATRIC" id="fig|1423790.3.peg.1467"/>
<keyword evidence="2" id="KW-0805">Transcription regulation</keyword>
<dbReference type="GO" id="GO:0003700">
    <property type="term" value="F:DNA-binding transcription factor activity"/>
    <property type="evidence" value="ECO:0007669"/>
    <property type="project" value="InterPro"/>
</dbReference>
<protein>
    <submittedName>
        <fullName evidence="6">Transcriptional regulator, LysR family</fullName>
    </submittedName>
</protein>
<keyword evidence="4" id="KW-0804">Transcription</keyword>
<dbReference type="SUPFAM" id="SSF46785">
    <property type="entry name" value="Winged helix' DNA-binding domain"/>
    <property type="match status" value="1"/>
</dbReference>
<dbReference type="FunFam" id="1.10.10.10:FF:000001">
    <property type="entry name" value="LysR family transcriptional regulator"/>
    <property type="match status" value="1"/>
</dbReference>
<name>I7LE62_9LACO</name>